<reference evidence="2 3" key="1">
    <citation type="journal article" date="2015" name="Genome Biol.">
        <title>Comparative genomics of Steinernema reveals deeply conserved gene regulatory networks.</title>
        <authorList>
            <person name="Dillman A.R."/>
            <person name="Macchietto M."/>
            <person name="Porter C.F."/>
            <person name="Rogers A."/>
            <person name="Williams B."/>
            <person name="Antoshechkin I."/>
            <person name="Lee M.M."/>
            <person name="Goodwin Z."/>
            <person name="Lu X."/>
            <person name="Lewis E.E."/>
            <person name="Goodrich-Blair H."/>
            <person name="Stock S.P."/>
            <person name="Adams B.J."/>
            <person name="Sternberg P.W."/>
            <person name="Mortazavi A."/>
        </authorList>
    </citation>
    <scope>NUCLEOTIDE SEQUENCE [LARGE SCALE GENOMIC DNA]</scope>
    <source>
        <strain evidence="2 3">ALL</strain>
    </source>
</reference>
<keyword evidence="1" id="KW-0472">Membrane</keyword>
<feature type="transmembrane region" description="Helical" evidence="1">
    <location>
        <begin position="12"/>
        <end position="39"/>
    </location>
</feature>
<organism evidence="2 3">
    <name type="scientific">Steinernema carpocapsae</name>
    <name type="common">Entomopathogenic nematode</name>
    <dbReference type="NCBI Taxonomy" id="34508"/>
    <lineage>
        <taxon>Eukaryota</taxon>
        <taxon>Metazoa</taxon>
        <taxon>Ecdysozoa</taxon>
        <taxon>Nematoda</taxon>
        <taxon>Chromadorea</taxon>
        <taxon>Rhabditida</taxon>
        <taxon>Tylenchina</taxon>
        <taxon>Panagrolaimomorpha</taxon>
        <taxon>Strongyloidoidea</taxon>
        <taxon>Steinernematidae</taxon>
        <taxon>Steinernema</taxon>
    </lineage>
</organism>
<keyword evidence="1" id="KW-1133">Transmembrane helix</keyword>
<keyword evidence="3" id="KW-1185">Reference proteome</keyword>
<dbReference type="Proteomes" id="UP000298663">
    <property type="component" value="Chromosome X"/>
</dbReference>
<gene>
    <name evidence="2" type="ORF">L596_005482</name>
</gene>
<accession>A0A4U8V2S4</accession>
<dbReference type="AlphaFoldDB" id="A0A4U8V2S4"/>
<evidence type="ECO:0000313" key="3">
    <source>
        <dbReference type="Proteomes" id="UP000298663"/>
    </source>
</evidence>
<proteinExistence type="predicted"/>
<comment type="caution">
    <text evidence="2">The sequence shown here is derived from an EMBL/GenBank/DDBJ whole genome shotgun (WGS) entry which is preliminary data.</text>
</comment>
<evidence type="ECO:0000313" key="2">
    <source>
        <dbReference type="EMBL" id="TMS38847.1"/>
    </source>
</evidence>
<evidence type="ECO:0000256" key="1">
    <source>
        <dbReference type="SAM" id="Phobius"/>
    </source>
</evidence>
<protein>
    <submittedName>
        <fullName evidence="2">Uncharacterized protein</fullName>
    </submittedName>
</protein>
<keyword evidence="1" id="KW-0812">Transmembrane</keyword>
<name>A0A4U8V2S4_STECR</name>
<dbReference type="EMBL" id="CM016762">
    <property type="protein sequence ID" value="TMS38847.1"/>
    <property type="molecule type" value="Genomic_DNA"/>
</dbReference>
<sequence>MASLHRLPPFPYYFPVSSFVITALPLTLFIFTYVAFWAFGSSCLRFDRAIHQFLKVLAVADASKFAIDGKTASSGVMQEQRVEVLMQLRRVYGQLAHLSDEVVLTSAESSSLWNNIIADECLRLARDTVAEGYTDQKSLKTLWQLTFLCRSQLIALIMPD</sequence>
<dbReference type="EMBL" id="AZBU02000001">
    <property type="protein sequence ID" value="TMS38847.1"/>
    <property type="molecule type" value="Genomic_DNA"/>
</dbReference>
<reference evidence="2 3" key="2">
    <citation type="journal article" date="2019" name="G3 (Bethesda)">
        <title>Hybrid Assembly of the Genome of the Entomopathogenic Nematode Steinernema carpocapsae Identifies the X-Chromosome.</title>
        <authorList>
            <person name="Serra L."/>
            <person name="Macchietto M."/>
            <person name="Macias-Munoz A."/>
            <person name="McGill C.J."/>
            <person name="Rodriguez I.M."/>
            <person name="Rodriguez B."/>
            <person name="Murad R."/>
            <person name="Mortazavi A."/>
        </authorList>
    </citation>
    <scope>NUCLEOTIDE SEQUENCE [LARGE SCALE GENOMIC DNA]</scope>
    <source>
        <strain evidence="2 3">ALL</strain>
    </source>
</reference>